<gene>
    <name evidence="2" type="ORF">A2Z00_03530</name>
</gene>
<proteinExistence type="predicted"/>
<accession>A0A1F5ZGG8</accession>
<organism evidence="2 3">
    <name type="scientific">Candidatus Gottesmanbacteria bacterium RBG_13_45_10</name>
    <dbReference type="NCBI Taxonomy" id="1798370"/>
    <lineage>
        <taxon>Bacteria</taxon>
        <taxon>Candidatus Gottesmaniibacteriota</taxon>
    </lineage>
</organism>
<sequence>MATSPDTINLIRTKTGNSSQVEAVEASLRNTAFIGVALFVFVGVITGLTYIYFSFQQQSLTDTKNQLVQQVNNSQAKEGLLLSIKARTQTVAKAMANQRPWARLLDNISSIVSPPTLASVAVDERNKIVVVIRTVTVDQLVHIVEAFIKEAQDNRIRAPQILSFQLDKTGEAQISISFTAIF</sequence>
<evidence type="ECO:0000313" key="3">
    <source>
        <dbReference type="Proteomes" id="UP000177268"/>
    </source>
</evidence>
<dbReference type="EMBL" id="MFIZ01000026">
    <property type="protein sequence ID" value="OGG11491.1"/>
    <property type="molecule type" value="Genomic_DNA"/>
</dbReference>
<evidence type="ECO:0008006" key="4">
    <source>
        <dbReference type="Google" id="ProtNLM"/>
    </source>
</evidence>
<keyword evidence="1" id="KW-1133">Transmembrane helix</keyword>
<dbReference type="STRING" id="1798370.A2Z00_03530"/>
<dbReference type="AlphaFoldDB" id="A0A1F5ZGG8"/>
<keyword evidence="1" id="KW-0812">Transmembrane</keyword>
<dbReference type="Proteomes" id="UP000177268">
    <property type="component" value="Unassembled WGS sequence"/>
</dbReference>
<evidence type="ECO:0000256" key="1">
    <source>
        <dbReference type="SAM" id="Phobius"/>
    </source>
</evidence>
<feature type="transmembrane region" description="Helical" evidence="1">
    <location>
        <begin position="32"/>
        <end position="53"/>
    </location>
</feature>
<keyword evidence="1" id="KW-0472">Membrane</keyword>
<reference evidence="2 3" key="1">
    <citation type="journal article" date="2016" name="Nat. Commun.">
        <title>Thousands of microbial genomes shed light on interconnected biogeochemical processes in an aquifer system.</title>
        <authorList>
            <person name="Anantharaman K."/>
            <person name="Brown C.T."/>
            <person name="Hug L.A."/>
            <person name="Sharon I."/>
            <person name="Castelle C.J."/>
            <person name="Probst A.J."/>
            <person name="Thomas B.C."/>
            <person name="Singh A."/>
            <person name="Wilkins M.J."/>
            <person name="Karaoz U."/>
            <person name="Brodie E.L."/>
            <person name="Williams K.H."/>
            <person name="Hubbard S.S."/>
            <person name="Banfield J.F."/>
        </authorList>
    </citation>
    <scope>NUCLEOTIDE SEQUENCE [LARGE SCALE GENOMIC DNA]</scope>
</reference>
<evidence type="ECO:0000313" key="2">
    <source>
        <dbReference type="EMBL" id="OGG11491.1"/>
    </source>
</evidence>
<comment type="caution">
    <text evidence="2">The sequence shown here is derived from an EMBL/GenBank/DDBJ whole genome shotgun (WGS) entry which is preliminary data.</text>
</comment>
<name>A0A1F5ZGG8_9BACT</name>
<protein>
    <recommendedName>
        <fullName evidence="4">Fimbrial assembly protein</fullName>
    </recommendedName>
</protein>